<evidence type="ECO:0000256" key="3">
    <source>
        <dbReference type="SAM" id="Phobius"/>
    </source>
</evidence>
<evidence type="ECO:0000256" key="1">
    <source>
        <dbReference type="ARBA" id="ARBA00010692"/>
    </source>
</evidence>
<dbReference type="RefSeq" id="WP_015739003.1">
    <property type="nucleotide sequence ID" value="NC_013385.1"/>
</dbReference>
<feature type="transmembrane region" description="Helical" evidence="3">
    <location>
        <begin position="137"/>
        <end position="157"/>
    </location>
</feature>
<keyword evidence="2" id="KW-0813">Transport</keyword>
<dbReference type="KEGG" id="adg:Adeg_0991"/>
<proteinExistence type="inferred from homology"/>
<keyword evidence="2" id="KW-1003">Cell membrane</keyword>
<name>C9RCZ9_AMMDK</name>
<feature type="transmembrane region" description="Helical" evidence="3">
    <location>
        <begin position="51"/>
        <end position="70"/>
    </location>
</feature>
<dbReference type="PIRSF" id="PIRSF016661">
    <property type="entry name" value="BioY"/>
    <property type="match status" value="1"/>
</dbReference>
<sequence length="199" mass="20921">MALSLAERVEVFRGRIFEFTRSSGLSTQIVLALFGAAFIGLAAQIRIPLPFTPVPITGQTFAVLFLAILMGTRAGTLSSLFYVLFGGLGLPWFAGAKGGWAVLAGPTGGYLVGFILAALLVGYLCDHFTWARRLPGLVAGLLAANFLVIHGLGIFWLGAVTGTHSLTKLLLLGSLPFVPGDLLKIALAASLGRLVLPTR</sequence>
<evidence type="ECO:0000256" key="2">
    <source>
        <dbReference type="PIRNR" id="PIRNR016661"/>
    </source>
</evidence>
<reference evidence="4 5" key="1">
    <citation type="submission" date="2009-10" db="EMBL/GenBank/DDBJ databases">
        <title>Complete sequence of chromosome of Ammonifex degensii KC4.</title>
        <authorList>
            <consortium name="US DOE Joint Genome Institute"/>
            <person name="Kerfeld C."/>
            <person name="Goodner B."/>
            <person name="Huber H."/>
            <person name="Stetter K."/>
            <person name="Lucas S."/>
            <person name="Copeland A."/>
            <person name="Lapidus A."/>
            <person name="Glavina del Rio T."/>
            <person name="Dalin E."/>
            <person name="Tice H."/>
            <person name="Bruce D."/>
            <person name="Goodwin L."/>
            <person name="Pitluck S."/>
            <person name="Saunders E."/>
            <person name="Brettin T."/>
            <person name="Detter J.C."/>
            <person name="Han C."/>
            <person name="Larimer F."/>
            <person name="Land M."/>
            <person name="Hauser L."/>
            <person name="Kyrpides N."/>
            <person name="Ovchinnikova G."/>
            <person name="Richardson P."/>
        </authorList>
    </citation>
    <scope>NUCLEOTIDE SEQUENCE [LARGE SCALE GENOMIC DNA]</scope>
    <source>
        <strain evidence="5">DSM 10501 / KC4</strain>
    </source>
</reference>
<dbReference type="STRING" id="429009.Adeg_0991"/>
<dbReference type="Gene3D" id="1.10.1760.20">
    <property type="match status" value="1"/>
</dbReference>
<organism evidence="4 5">
    <name type="scientific">Ammonifex degensii (strain DSM 10501 / KC4)</name>
    <dbReference type="NCBI Taxonomy" id="429009"/>
    <lineage>
        <taxon>Bacteria</taxon>
        <taxon>Bacillati</taxon>
        <taxon>Bacillota</taxon>
        <taxon>Clostridia</taxon>
        <taxon>Thermoanaerobacterales</taxon>
        <taxon>Thermoanaerobacteraceae</taxon>
        <taxon>Ammonifex</taxon>
    </lineage>
</organism>
<protein>
    <recommendedName>
        <fullName evidence="2">Biotin transporter</fullName>
    </recommendedName>
</protein>
<dbReference type="GO" id="GO:0005886">
    <property type="term" value="C:plasma membrane"/>
    <property type="evidence" value="ECO:0007669"/>
    <property type="project" value="UniProtKB-SubCell"/>
</dbReference>
<keyword evidence="2 3" id="KW-0472">Membrane</keyword>
<dbReference type="eggNOG" id="COG1268">
    <property type="taxonomic scope" value="Bacteria"/>
</dbReference>
<dbReference type="PANTHER" id="PTHR34295">
    <property type="entry name" value="BIOTIN TRANSPORTER BIOY"/>
    <property type="match status" value="1"/>
</dbReference>
<comment type="similarity">
    <text evidence="1 2">Belongs to the BioY family.</text>
</comment>
<keyword evidence="3" id="KW-1133">Transmembrane helix</keyword>
<dbReference type="AlphaFoldDB" id="C9RCZ9"/>
<evidence type="ECO:0000313" key="4">
    <source>
        <dbReference type="EMBL" id="ACX52126.1"/>
    </source>
</evidence>
<evidence type="ECO:0000313" key="5">
    <source>
        <dbReference type="Proteomes" id="UP000002620"/>
    </source>
</evidence>
<dbReference type="Proteomes" id="UP000002620">
    <property type="component" value="Chromosome"/>
</dbReference>
<accession>C9RCZ9</accession>
<dbReference type="EMBL" id="CP001785">
    <property type="protein sequence ID" value="ACX52126.1"/>
    <property type="molecule type" value="Genomic_DNA"/>
</dbReference>
<feature type="transmembrane region" description="Helical" evidence="3">
    <location>
        <begin position="100"/>
        <end position="125"/>
    </location>
</feature>
<dbReference type="InterPro" id="IPR003784">
    <property type="entry name" value="BioY"/>
</dbReference>
<feature type="transmembrane region" description="Helical" evidence="3">
    <location>
        <begin position="77"/>
        <end position="94"/>
    </location>
</feature>
<dbReference type="Pfam" id="PF02632">
    <property type="entry name" value="BioY"/>
    <property type="match status" value="1"/>
</dbReference>
<feature type="transmembrane region" description="Helical" evidence="3">
    <location>
        <begin position="25"/>
        <end position="45"/>
    </location>
</feature>
<keyword evidence="5" id="KW-1185">Reference proteome</keyword>
<dbReference type="PANTHER" id="PTHR34295:SF1">
    <property type="entry name" value="BIOTIN TRANSPORTER BIOY"/>
    <property type="match status" value="1"/>
</dbReference>
<gene>
    <name evidence="4" type="ordered locus">Adeg_0991</name>
</gene>
<keyword evidence="3" id="KW-0812">Transmembrane</keyword>
<dbReference type="HOGENOM" id="CLU_077931_2_0_9"/>
<dbReference type="GO" id="GO:0015225">
    <property type="term" value="F:biotin transmembrane transporter activity"/>
    <property type="evidence" value="ECO:0007669"/>
    <property type="project" value="UniProtKB-UniRule"/>
</dbReference>
<feature type="transmembrane region" description="Helical" evidence="3">
    <location>
        <begin position="177"/>
        <end position="196"/>
    </location>
</feature>
<comment type="subcellular location">
    <subcellularLocation>
        <location evidence="2">Cell membrane</location>
        <topology evidence="2">Multi-pass membrane protein</topology>
    </subcellularLocation>
</comment>